<evidence type="ECO:0000313" key="2">
    <source>
        <dbReference type="Proteomes" id="UP000652755"/>
    </source>
</evidence>
<organism evidence="1 2">
    <name type="scientific">Pedobacter fastidiosus</name>
    <dbReference type="NCBI Taxonomy" id="2765361"/>
    <lineage>
        <taxon>Bacteria</taxon>
        <taxon>Pseudomonadati</taxon>
        <taxon>Bacteroidota</taxon>
        <taxon>Sphingobacteriia</taxon>
        <taxon>Sphingobacteriales</taxon>
        <taxon>Sphingobacteriaceae</taxon>
        <taxon>Pedobacter</taxon>
    </lineage>
</organism>
<gene>
    <name evidence="1" type="ORF">H7U22_08635</name>
</gene>
<sequence>MDLQTAGTNSSILQKTPRIYPGETPWHKNWKKAFPQNYREVCFYDEKCGEMHRADVHTPCGTTLEFQNSPISLIELESREAFYPNLVWILNGKKFKGFRILKNLPDVDHPRLTDYEFCHSDHLSMVRKSEVSLGLIKPKILNFYHPEIKGIPLTSHYYSFCWKQPHSVWFSAKCPIIVDLGGHFLYQLQKRDQISGDYAYLKMMTRKSFIDQYWSTGEQ</sequence>
<evidence type="ECO:0000313" key="1">
    <source>
        <dbReference type="EMBL" id="MBC6110488.1"/>
    </source>
</evidence>
<accession>A0ABR7KR66</accession>
<reference evidence="1 2" key="1">
    <citation type="submission" date="2020-08" db="EMBL/GenBank/DDBJ databases">
        <authorList>
            <person name="Sun Q."/>
            <person name="Inoue M."/>
        </authorList>
    </citation>
    <scope>NUCLEOTIDE SEQUENCE [LARGE SCALE GENOMIC DNA]</scope>
    <source>
        <strain evidence="1 2">CCM 8938</strain>
    </source>
</reference>
<protein>
    <submittedName>
        <fullName evidence="1">Competence protein</fullName>
    </submittedName>
</protein>
<name>A0ABR7KR66_9SPHI</name>
<dbReference type="EMBL" id="JACRYL010000006">
    <property type="protein sequence ID" value="MBC6110488.1"/>
    <property type="molecule type" value="Genomic_DNA"/>
</dbReference>
<dbReference type="Proteomes" id="UP000652755">
    <property type="component" value="Unassembled WGS sequence"/>
</dbReference>
<comment type="caution">
    <text evidence="1">The sequence shown here is derived from an EMBL/GenBank/DDBJ whole genome shotgun (WGS) entry which is preliminary data.</text>
</comment>
<keyword evidence="2" id="KW-1185">Reference proteome</keyword>
<proteinExistence type="predicted"/>